<accession>A0ABW2XTM0</accession>
<comment type="caution">
    <text evidence="2">The sequence shown here is derived from an EMBL/GenBank/DDBJ whole genome shotgun (WGS) entry which is preliminary data.</text>
</comment>
<dbReference type="Pfam" id="PF19054">
    <property type="entry name" value="DUF5753"/>
    <property type="match status" value="1"/>
</dbReference>
<evidence type="ECO:0000313" key="2">
    <source>
        <dbReference type="EMBL" id="MFD0688813.1"/>
    </source>
</evidence>
<dbReference type="PROSITE" id="PS50943">
    <property type="entry name" value="HTH_CROC1"/>
    <property type="match status" value="1"/>
</dbReference>
<dbReference type="RefSeq" id="WP_131760305.1">
    <property type="nucleotide sequence ID" value="NZ_CAACUY010000110.1"/>
</dbReference>
<sequence>MPARKPSPELRAFGAEVTRLRESAGLTRTELAALASVSRSYVSQVESGNTRCREDFAKRLDKALGSGERLAQAWNKHLRSTPYPRHFTDFSSVEPTASVLRAYESRLVYGLLQTEHYMRALLETQDAVEARLRRQAILTREHAPTLFVILDATVLIREVGGRKVMREQLEHLIAVSEQQDNVHLQIAPIAYHRGAKASFAIATQPDRSEVVYLDRATGADTSTDAKELATVSETFSRLQAHSLSVCDSLDLIRKVVREQWT</sequence>
<dbReference type="Pfam" id="PF13560">
    <property type="entry name" value="HTH_31"/>
    <property type="match status" value="1"/>
</dbReference>
<proteinExistence type="predicted"/>
<dbReference type="InterPro" id="IPR001387">
    <property type="entry name" value="Cro/C1-type_HTH"/>
</dbReference>
<name>A0ABW2XTM0_9ACTN</name>
<dbReference type="InterPro" id="IPR010982">
    <property type="entry name" value="Lambda_DNA-bd_dom_sf"/>
</dbReference>
<feature type="domain" description="HTH cro/C1-type" evidence="1">
    <location>
        <begin position="17"/>
        <end position="70"/>
    </location>
</feature>
<keyword evidence="3" id="KW-1185">Reference proteome</keyword>
<dbReference type="EMBL" id="JBHTGP010000015">
    <property type="protein sequence ID" value="MFD0688813.1"/>
    <property type="molecule type" value="Genomic_DNA"/>
</dbReference>
<evidence type="ECO:0000259" key="1">
    <source>
        <dbReference type="PROSITE" id="PS50943"/>
    </source>
</evidence>
<protein>
    <submittedName>
        <fullName evidence="2">Scr1 family TA system antitoxin-like transcriptional regulator</fullName>
    </submittedName>
</protein>
<dbReference type="SMART" id="SM00530">
    <property type="entry name" value="HTH_XRE"/>
    <property type="match status" value="1"/>
</dbReference>
<dbReference type="Proteomes" id="UP001597063">
    <property type="component" value="Unassembled WGS sequence"/>
</dbReference>
<gene>
    <name evidence="2" type="ORF">ACFQZM_30265</name>
</gene>
<reference evidence="3" key="1">
    <citation type="journal article" date="2019" name="Int. J. Syst. Evol. Microbiol.">
        <title>The Global Catalogue of Microorganisms (GCM) 10K type strain sequencing project: providing services to taxonomists for standard genome sequencing and annotation.</title>
        <authorList>
            <consortium name="The Broad Institute Genomics Platform"/>
            <consortium name="The Broad Institute Genome Sequencing Center for Infectious Disease"/>
            <person name="Wu L."/>
            <person name="Ma J."/>
        </authorList>
    </citation>
    <scope>NUCLEOTIDE SEQUENCE [LARGE SCALE GENOMIC DNA]</scope>
    <source>
        <strain evidence="3">JCM 9371</strain>
    </source>
</reference>
<evidence type="ECO:0000313" key="3">
    <source>
        <dbReference type="Proteomes" id="UP001597063"/>
    </source>
</evidence>
<dbReference type="CDD" id="cd00093">
    <property type="entry name" value="HTH_XRE"/>
    <property type="match status" value="1"/>
</dbReference>
<dbReference type="SUPFAM" id="SSF47413">
    <property type="entry name" value="lambda repressor-like DNA-binding domains"/>
    <property type="match status" value="1"/>
</dbReference>
<dbReference type="Gene3D" id="1.10.260.40">
    <property type="entry name" value="lambda repressor-like DNA-binding domains"/>
    <property type="match status" value="1"/>
</dbReference>
<dbReference type="InterPro" id="IPR043917">
    <property type="entry name" value="DUF5753"/>
</dbReference>
<organism evidence="2 3">
    <name type="scientific">Actinomadura fibrosa</name>
    <dbReference type="NCBI Taxonomy" id="111802"/>
    <lineage>
        <taxon>Bacteria</taxon>
        <taxon>Bacillati</taxon>
        <taxon>Actinomycetota</taxon>
        <taxon>Actinomycetes</taxon>
        <taxon>Streptosporangiales</taxon>
        <taxon>Thermomonosporaceae</taxon>
        <taxon>Actinomadura</taxon>
    </lineage>
</organism>